<dbReference type="Proteomes" id="UP001054857">
    <property type="component" value="Unassembled WGS sequence"/>
</dbReference>
<keyword evidence="2" id="KW-1185">Reference proteome</keyword>
<organism evidence="1 2">
    <name type="scientific">Astrephomene gubernaculifera</name>
    <dbReference type="NCBI Taxonomy" id="47775"/>
    <lineage>
        <taxon>Eukaryota</taxon>
        <taxon>Viridiplantae</taxon>
        <taxon>Chlorophyta</taxon>
        <taxon>core chlorophytes</taxon>
        <taxon>Chlorophyceae</taxon>
        <taxon>CS clade</taxon>
        <taxon>Chlamydomonadales</taxon>
        <taxon>Astrephomenaceae</taxon>
        <taxon>Astrephomene</taxon>
    </lineage>
</organism>
<sequence length="144" mass="14424">GTACRLRHEEAYEERQGAEGGVGMPLRLAAQGGGGCSAGGTEEEEEVEEEEECCVAGSRIRQAASAYLAIALLHIVGARGAGTNTAVLVVGTLLWVEAGRGAGVGAGAAAGEGEDVIFLQLVGAGVTANRVVVTDAARDAMKDG</sequence>
<reference evidence="1 2" key="1">
    <citation type="journal article" date="2021" name="Sci. Rep.">
        <title>Genome sequencing of the multicellular alga Astrephomene provides insights into convergent evolution of germ-soma differentiation.</title>
        <authorList>
            <person name="Yamashita S."/>
            <person name="Yamamoto K."/>
            <person name="Matsuzaki R."/>
            <person name="Suzuki S."/>
            <person name="Yamaguchi H."/>
            <person name="Hirooka S."/>
            <person name="Minakuchi Y."/>
            <person name="Miyagishima S."/>
            <person name="Kawachi M."/>
            <person name="Toyoda A."/>
            <person name="Nozaki H."/>
        </authorList>
    </citation>
    <scope>NUCLEOTIDE SEQUENCE [LARGE SCALE GENOMIC DNA]</scope>
    <source>
        <strain evidence="1 2">NIES-4017</strain>
    </source>
</reference>
<accession>A0AAD3DV31</accession>
<dbReference type="AlphaFoldDB" id="A0AAD3DV31"/>
<feature type="non-terminal residue" evidence="1">
    <location>
        <position position="1"/>
    </location>
</feature>
<dbReference type="EMBL" id="BMAR01000024">
    <property type="protein sequence ID" value="GFR48630.1"/>
    <property type="molecule type" value="Genomic_DNA"/>
</dbReference>
<evidence type="ECO:0000313" key="2">
    <source>
        <dbReference type="Proteomes" id="UP001054857"/>
    </source>
</evidence>
<proteinExistence type="predicted"/>
<evidence type="ECO:0000313" key="1">
    <source>
        <dbReference type="EMBL" id="GFR48630.1"/>
    </source>
</evidence>
<name>A0AAD3DV31_9CHLO</name>
<gene>
    <name evidence="1" type="ORF">Agub_g10545</name>
</gene>
<protein>
    <submittedName>
        <fullName evidence="1">Uncharacterized protein</fullName>
    </submittedName>
</protein>
<comment type="caution">
    <text evidence="1">The sequence shown here is derived from an EMBL/GenBank/DDBJ whole genome shotgun (WGS) entry which is preliminary data.</text>
</comment>